<proteinExistence type="inferred from homology"/>
<dbReference type="GO" id="GO:0008324">
    <property type="term" value="F:monoatomic cation transmembrane transporter activity"/>
    <property type="evidence" value="ECO:0007669"/>
    <property type="project" value="TreeGrafter"/>
</dbReference>
<keyword evidence="6 8" id="KW-1133">Transmembrane helix</keyword>
<dbReference type="OrthoDB" id="78296at2759"/>
<dbReference type="Gene3D" id="1.20.1510.10">
    <property type="entry name" value="Cation efflux protein transmembrane domain"/>
    <property type="match status" value="1"/>
</dbReference>
<dbReference type="InterPro" id="IPR050291">
    <property type="entry name" value="CDF_Transporter"/>
</dbReference>
<evidence type="ECO:0000256" key="1">
    <source>
        <dbReference type="ARBA" id="ARBA00003168"/>
    </source>
</evidence>
<accession>A0A9D5BT45</accession>
<dbReference type="PANTHER" id="PTHR43840:SF13">
    <property type="entry name" value="CATION EFFLUX PROTEIN CYTOPLASMIC DOMAIN-CONTAINING PROTEIN"/>
    <property type="match status" value="1"/>
</dbReference>
<evidence type="ECO:0000256" key="5">
    <source>
        <dbReference type="ARBA" id="ARBA00022692"/>
    </source>
</evidence>
<dbReference type="GO" id="GO:0016020">
    <property type="term" value="C:membrane"/>
    <property type="evidence" value="ECO:0007669"/>
    <property type="project" value="UniProtKB-SubCell"/>
</dbReference>
<evidence type="ECO:0000256" key="3">
    <source>
        <dbReference type="ARBA" id="ARBA00008873"/>
    </source>
</evidence>
<comment type="subcellular location">
    <subcellularLocation>
        <location evidence="2">Membrane</location>
        <topology evidence="2">Multi-pass membrane protein</topology>
    </subcellularLocation>
</comment>
<evidence type="ECO:0000256" key="4">
    <source>
        <dbReference type="ARBA" id="ARBA00022448"/>
    </source>
</evidence>
<evidence type="ECO:0000313" key="9">
    <source>
        <dbReference type="EMBL" id="KAJ0960216.1"/>
    </source>
</evidence>
<feature type="transmembrane region" description="Helical" evidence="8">
    <location>
        <begin position="21"/>
        <end position="39"/>
    </location>
</feature>
<keyword evidence="5 8" id="KW-0812">Transmembrane</keyword>
<evidence type="ECO:0000256" key="6">
    <source>
        <dbReference type="ARBA" id="ARBA00022989"/>
    </source>
</evidence>
<dbReference type="Proteomes" id="UP001085076">
    <property type="component" value="Unassembled WGS sequence"/>
</dbReference>
<comment type="similarity">
    <text evidence="3">Belongs to the cation diffusion facilitator (CDF) transporter (TC 2.A.4) family. SLC30A subfamily.</text>
</comment>
<evidence type="ECO:0000256" key="8">
    <source>
        <dbReference type="SAM" id="Phobius"/>
    </source>
</evidence>
<dbReference type="AlphaFoldDB" id="A0A9D5BT45"/>
<dbReference type="PANTHER" id="PTHR43840">
    <property type="entry name" value="MITOCHONDRIAL METAL TRANSPORTER 1-RELATED"/>
    <property type="match status" value="1"/>
</dbReference>
<gene>
    <name evidence="9" type="ORF">J5N97_001959</name>
</gene>
<evidence type="ECO:0000313" key="10">
    <source>
        <dbReference type="Proteomes" id="UP001085076"/>
    </source>
</evidence>
<dbReference type="InterPro" id="IPR027469">
    <property type="entry name" value="Cation_efflux_TMD_sf"/>
</dbReference>
<feature type="transmembrane region" description="Helical" evidence="8">
    <location>
        <begin position="45"/>
        <end position="63"/>
    </location>
</feature>
<keyword evidence="4" id="KW-0813">Transport</keyword>
<evidence type="ECO:0000256" key="7">
    <source>
        <dbReference type="ARBA" id="ARBA00023136"/>
    </source>
</evidence>
<keyword evidence="7 8" id="KW-0472">Membrane</keyword>
<comment type="caution">
    <text evidence="9">The sequence shown here is derived from an EMBL/GenBank/DDBJ whole genome shotgun (WGS) entry which is preliminary data.</text>
</comment>
<name>A0A9D5BT45_9LILI</name>
<sequence>MKNVNIYHYPIGKLRVQPVGIIIFAAVMATLVGLVAAVLADKYYWWIDPTGAIILALYTIINWSKTVMEKCRAGNGSEMRSSGQCRCSVVEDHYAGDYFRHLRVLGGCLCVFGQADTNAGSMDMWVMREYDAGNSWTKLFKLKVFQSA</sequence>
<keyword evidence="10" id="KW-1185">Reference proteome</keyword>
<evidence type="ECO:0000256" key="2">
    <source>
        <dbReference type="ARBA" id="ARBA00004141"/>
    </source>
</evidence>
<comment type="function">
    <text evidence="1">Involved in sequestration of excess metal in the cytoplasm into vacuoles to maintain metal homeostasis.</text>
</comment>
<reference evidence="9 10" key="1">
    <citation type="journal article" date="2022" name="Hortic Res">
        <title>The genome of Dioscorea zingiberensis sheds light on the biosynthesis, origin and evolution of the medicinally important diosgenin saponins.</title>
        <authorList>
            <person name="Li Y."/>
            <person name="Tan C."/>
            <person name="Li Z."/>
            <person name="Guo J."/>
            <person name="Li S."/>
            <person name="Chen X."/>
            <person name="Wang C."/>
            <person name="Dai X."/>
            <person name="Yang H."/>
            <person name="Song W."/>
            <person name="Hou L."/>
            <person name="Xu J."/>
            <person name="Tong Z."/>
            <person name="Xu A."/>
            <person name="Yuan X."/>
            <person name="Wang W."/>
            <person name="Yang Q."/>
            <person name="Chen L."/>
            <person name="Sun Z."/>
            <person name="Wang K."/>
            <person name="Pan B."/>
            <person name="Chen J."/>
            <person name="Bao Y."/>
            <person name="Liu F."/>
            <person name="Qi X."/>
            <person name="Gang D.R."/>
            <person name="Wen J."/>
            <person name="Li J."/>
        </authorList>
    </citation>
    <scope>NUCLEOTIDE SEQUENCE [LARGE SCALE GENOMIC DNA]</scope>
    <source>
        <strain evidence="9">Dzin_1.0</strain>
    </source>
</reference>
<protein>
    <submittedName>
        <fullName evidence="9">Uncharacterized protein</fullName>
    </submittedName>
</protein>
<dbReference type="SUPFAM" id="SSF161111">
    <property type="entry name" value="Cation efflux protein transmembrane domain-like"/>
    <property type="match status" value="1"/>
</dbReference>
<dbReference type="EMBL" id="JAGGNH010000097">
    <property type="protein sequence ID" value="KAJ0960216.1"/>
    <property type="molecule type" value="Genomic_DNA"/>
</dbReference>
<organism evidence="9 10">
    <name type="scientific">Dioscorea zingiberensis</name>
    <dbReference type="NCBI Taxonomy" id="325984"/>
    <lineage>
        <taxon>Eukaryota</taxon>
        <taxon>Viridiplantae</taxon>
        <taxon>Streptophyta</taxon>
        <taxon>Embryophyta</taxon>
        <taxon>Tracheophyta</taxon>
        <taxon>Spermatophyta</taxon>
        <taxon>Magnoliopsida</taxon>
        <taxon>Liliopsida</taxon>
        <taxon>Dioscoreales</taxon>
        <taxon>Dioscoreaceae</taxon>
        <taxon>Dioscorea</taxon>
    </lineage>
</organism>